<reference evidence="2 3" key="1">
    <citation type="submission" date="2020-11" db="EMBL/GenBank/DDBJ databases">
        <title>Carbohydrate-dependent, anaerobic sulfur respiration: A novel catabolism in halophilic archaea.</title>
        <authorList>
            <person name="Sorokin D.Y."/>
            <person name="Messina E."/>
            <person name="Smedile F."/>
            <person name="La Cono V."/>
            <person name="Hallsworth J.E."/>
            <person name="Yakimov M.M."/>
        </authorList>
    </citation>
    <scope>NUCLEOTIDE SEQUENCE [LARGE SCALE GENOMIC DNA]</scope>
    <source>
        <strain evidence="2 3">HSR12-2</strain>
    </source>
</reference>
<dbReference type="Pfam" id="PF23438">
    <property type="entry name" value="DUF7123"/>
    <property type="match status" value="1"/>
</dbReference>
<dbReference type="AlphaFoldDB" id="A0A897N6D5"/>
<name>A0A897N6D5_9EURY</name>
<dbReference type="GeneID" id="68851386"/>
<dbReference type="KEGG" id="hds:HSR122_0728"/>
<keyword evidence="3" id="KW-1185">Reference proteome</keyword>
<feature type="domain" description="DUF7123" evidence="1">
    <location>
        <begin position="3"/>
        <end position="73"/>
    </location>
</feature>
<protein>
    <recommendedName>
        <fullName evidence="1">DUF7123 domain-containing protein</fullName>
    </recommendedName>
</protein>
<dbReference type="InterPro" id="IPR055547">
    <property type="entry name" value="DUF7123"/>
</dbReference>
<dbReference type="Proteomes" id="UP000662973">
    <property type="component" value="Chromosome"/>
</dbReference>
<organism evidence="2 3">
    <name type="scientific">Halapricum desulfuricans</name>
    <dbReference type="NCBI Taxonomy" id="2841257"/>
    <lineage>
        <taxon>Archaea</taxon>
        <taxon>Methanobacteriati</taxon>
        <taxon>Methanobacteriota</taxon>
        <taxon>Stenosarchaea group</taxon>
        <taxon>Halobacteria</taxon>
        <taxon>Halobacteriales</taxon>
        <taxon>Haloarculaceae</taxon>
        <taxon>Halapricum</taxon>
    </lineage>
</organism>
<evidence type="ECO:0000313" key="3">
    <source>
        <dbReference type="Proteomes" id="UP000662973"/>
    </source>
</evidence>
<dbReference type="EMBL" id="CP064788">
    <property type="protein sequence ID" value="QSG08134.1"/>
    <property type="molecule type" value="Genomic_DNA"/>
</dbReference>
<evidence type="ECO:0000313" key="2">
    <source>
        <dbReference type="EMBL" id="QSG08134.1"/>
    </source>
</evidence>
<accession>A0A897N6D5</accession>
<sequence>MSHATADKRQRVESHLRRRVDEEPIYVKSKFLAEELDLSSKEVGSVLGRIAESSSELLVEKWSYTNATTWRVERKPSS</sequence>
<evidence type="ECO:0000259" key="1">
    <source>
        <dbReference type="Pfam" id="PF23438"/>
    </source>
</evidence>
<gene>
    <name evidence="2" type="ORF">HSR122_0728</name>
</gene>
<proteinExistence type="predicted"/>
<dbReference type="RefSeq" id="WP_229111295.1">
    <property type="nucleotide sequence ID" value="NZ_CP064788.1"/>
</dbReference>